<dbReference type="Pfam" id="PF13508">
    <property type="entry name" value="Acetyltransf_7"/>
    <property type="match status" value="1"/>
</dbReference>
<gene>
    <name evidence="2" type="ORF">GCM10011609_59550</name>
</gene>
<evidence type="ECO:0000313" key="2">
    <source>
        <dbReference type="EMBL" id="GGN11553.1"/>
    </source>
</evidence>
<dbReference type="SUPFAM" id="SSF55729">
    <property type="entry name" value="Acyl-CoA N-acyltransferases (Nat)"/>
    <property type="match status" value="1"/>
</dbReference>
<evidence type="ECO:0000313" key="3">
    <source>
        <dbReference type="Proteomes" id="UP000597656"/>
    </source>
</evidence>
<dbReference type="InterPro" id="IPR016181">
    <property type="entry name" value="Acyl_CoA_acyltransferase"/>
</dbReference>
<reference evidence="3" key="1">
    <citation type="journal article" date="2019" name="Int. J. Syst. Evol. Microbiol.">
        <title>The Global Catalogue of Microorganisms (GCM) 10K type strain sequencing project: providing services to taxonomists for standard genome sequencing and annotation.</title>
        <authorList>
            <consortium name="The Broad Institute Genomics Platform"/>
            <consortium name="The Broad Institute Genome Sequencing Center for Infectious Disease"/>
            <person name="Wu L."/>
            <person name="Ma J."/>
        </authorList>
    </citation>
    <scope>NUCLEOTIDE SEQUENCE [LARGE SCALE GENOMIC DNA]</scope>
    <source>
        <strain evidence="3">CGMCC 4.7319</strain>
    </source>
</reference>
<organism evidence="2 3">
    <name type="scientific">Lentzea pudingi</name>
    <dbReference type="NCBI Taxonomy" id="1789439"/>
    <lineage>
        <taxon>Bacteria</taxon>
        <taxon>Bacillati</taxon>
        <taxon>Actinomycetota</taxon>
        <taxon>Actinomycetes</taxon>
        <taxon>Pseudonocardiales</taxon>
        <taxon>Pseudonocardiaceae</taxon>
        <taxon>Lentzea</taxon>
    </lineage>
</organism>
<dbReference type="EMBL" id="BMNC01000010">
    <property type="protein sequence ID" value="GGN11553.1"/>
    <property type="molecule type" value="Genomic_DNA"/>
</dbReference>
<accession>A0ABQ2IIU9</accession>
<dbReference type="InterPro" id="IPR053144">
    <property type="entry name" value="Acetyltransferase_Butenolide"/>
</dbReference>
<dbReference type="Gene3D" id="3.40.630.30">
    <property type="match status" value="1"/>
</dbReference>
<dbReference type="PROSITE" id="PS51186">
    <property type="entry name" value="GNAT"/>
    <property type="match status" value="1"/>
</dbReference>
<proteinExistence type="predicted"/>
<dbReference type="Proteomes" id="UP000597656">
    <property type="component" value="Unassembled WGS sequence"/>
</dbReference>
<protein>
    <submittedName>
        <fullName evidence="2">N-acetyltransferase</fullName>
    </submittedName>
</protein>
<name>A0ABQ2IIU9_9PSEU</name>
<keyword evidence="3" id="KW-1185">Reference proteome</keyword>
<dbReference type="PANTHER" id="PTHR43233">
    <property type="entry name" value="FAMILY N-ACETYLTRANSFERASE, PUTATIVE (AFU_ORTHOLOGUE AFUA_6G03350)-RELATED"/>
    <property type="match status" value="1"/>
</dbReference>
<dbReference type="CDD" id="cd04301">
    <property type="entry name" value="NAT_SF"/>
    <property type="match status" value="1"/>
</dbReference>
<dbReference type="PANTHER" id="PTHR43233:SF1">
    <property type="entry name" value="FAMILY N-ACETYLTRANSFERASE, PUTATIVE (AFU_ORTHOLOGUE AFUA_6G03350)-RELATED"/>
    <property type="match status" value="1"/>
</dbReference>
<feature type="domain" description="N-acetyltransferase" evidence="1">
    <location>
        <begin position="4"/>
        <end position="136"/>
    </location>
</feature>
<evidence type="ECO:0000259" key="1">
    <source>
        <dbReference type="PROSITE" id="PS51186"/>
    </source>
</evidence>
<dbReference type="InterPro" id="IPR000182">
    <property type="entry name" value="GNAT_dom"/>
</dbReference>
<sequence length="136" mass="14839">MDSAYQLIMEPPSVDDYLRLRKESGLSERTREEAENGIKGAWASASVIHVESGETAGMGRVLGDGGWYFVVIDMAVLPHHQRKGLGDAIMTALLARIYEASPGAQVSLLADPPGRRLYARHGFVESAPGSIGMWRR</sequence>
<comment type="caution">
    <text evidence="2">The sequence shown here is derived from an EMBL/GenBank/DDBJ whole genome shotgun (WGS) entry which is preliminary data.</text>
</comment>